<evidence type="ECO:0000313" key="2">
    <source>
        <dbReference type="Proteomes" id="UP000499080"/>
    </source>
</evidence>
<reference evidence="1 2" key="1">
    <citation type="journal article" date="2019" name="Sci. Rep.">
        <title>Orb-weaving spider Araneus ventricosus genome elucidates the spidroin gene catalogue.</title>
        <authorList>
            <person name="Kono N."/>
            <person name="Nakamura H."/>
            <person name="Ohtoshi R."/>
            <person name="Moran D.A.P."/>
            <person name="Shinohara A."/>
            <person name="Yoshida Y."/>
            <person name="Fujiwara M."/>
            <person name="Mori M."/>
            <person name="Tomita M."/>
            <person name="Arakawa K."/>
        </authorList>
    </citation>
    <scope>NUCLEOTIDE SEQUENCE [LARGE SCALE GENOMIC DNA]</scope>
</reference>
<keyword evidence="2" id="KW-1185">Reference proteome</keyword>
<dbReference type="EMBL" id="BGPR01001354">
    <property type="protein sequence ID" value="GBM51862.1"/>
    <property type="molecule type" value="Genomic_DNA"/>
</dbReference>
<accession>A0A4Y2GDF5</accession>
<dbReference type="Proteomes" id="UP000499080">
    <property type="component" value="Unassembled WGS sequence"/>
</dbReference>
<comment type="caution">
    <text evidence="1">The sequence shown here is derived from an EMBL/GenBank/DDBJ whole genome shotgun (WGS) entry which is preliminary data.</text>
</comment>
<sequence>MKVCTRPCCIKLSKAFQIPDVVRHGHQALRCLNRKHTHGNEFEARSSILSQQRVKTAWLMRHFTLCYPEVNGKIQVSKCGVPSFHNDKIGQNVSNDPCFGISENPMARLGIRTVKQIK</sequence>
<name>A0A4Y2GDF5_ARAVE</name>
<protein>
    <submittedName>
        <fullName evidence="1">Uncharacterized protein</fullName>
    </submittedName>
</protein>
<evidence type="ECO:0000313" key="1">
    <source>
        <dbReference type="EMBL" id="GBM51862.1"/>
    </source>
</evidence>
<proteinExistence type="predicted"/>
<organism evidence="1 2">
    <name type="scientific">Araneus ventricosus</name>
    <name type="common">Orbweaver spider</name>
    <name type="synonym">Epeira ventricosa</name>
    <dbReference type="NCBI Taxonomy" id="182803"/>
    <lineage>
        <taxon>Eukaryota</taxon>
        <taxon>Metazoa</taxon>
        <taxon>Ecdysozoa</taxon>
        <taxon>Arthropoda</taxon>
        <taxon>Chelicerata</taxon>
        <taxon>Arachnida</taxon>
        <taxon>Araneae</taxon>
        <taxon>Araneomorphae</taxon>
        <taxon>Entelegynae</taxon>
        <taxon>Araneoidea</taxon>
        <taxon>Araneidae</taxon>
        <taxon>Araneus</taxon>
    </lineage>
</organism>
<dbReference type="AlphaFoldDB" id="A0A4Y2GDF5"/>
<gene>
    <name evidence="1" type="ORF">AVEN_186160_1</name>
</gene>